<dbReference type="OrthoDB" id="2184736at2"/>
<proteinExistence type="predicted"/>
<dbReference type="RefSeq" id="WP_071862018.1">
    <property type="nucleotide sequence ID" value="NZ_JBHLVS010000013.1"/>
</dbReference>
<keyword evidence="2" id="KW-1185">Reference proteome</keyword>
<dbReference type="EMBL" id="JXKM01000004">
    <property type="protein sequence ID" value="OJG36063.1"/>
    <property type="molecule type" value="Genomic_DNA"/>
</dbReference>
<comment type="caution">
    <text evidence="1">The sequence shown here is derived from an EMBL/GenBank/DDBJ whole genome shotgun (WGS) entry which is preliminary data.</text>
</comment>
<evidence type="ECO:0000313" key="2">
    <source>
        <dbReference type="Proteomes" id="UP000183700"/>
    </source>
</evidence>
<accession>A0A1L8SVR8</accession>
<sequence length="109" mass="12853">MEPVIELFIEKQRQRLADGKIRQEEYEAFLDGINDALSFLGMHYVNSSETVEKDERKAATFNEIEEKYKKFREVAMYKNSFLRVSDIIKHSGLMTDELKKITETVQEEL</sequence>
<gene>
    <name evidence="1" type="ORF">RV00_GL002207</name>
</gene>
<dbReference type="AlphaFoldDB" id="A0A1L8SVR8"/>
<protein>
    <submittedName>
        <fullName evidence="1">Uncharacterized protein</fullName>
    </submittedName>
</protein>
<dbReference type="Proteomes" id="UP000183700">
    <property type="component" value="Unassembled WGS sequence"/>
</dbReference>
<reference evidence="1 2" key="1">
    <citation type="submission" date="2014-12" db="EMBL/GenBank/DDBJ databases">
        <title>Draft genome sequences of 29 type strains of Enterococci.</title>
        <authorList>
            <person name="Zhong Z."/>
            <person name="Sun Z."/>
            <person name="Liu W."/>
            <person name="Zhang W."/>
            <person name="Zhang H."/>
        </authorList>
    </citation>
    <scope>NUCLEOTIDE SEQUENCE [LARGE SCALE GENOMIC DNA]</scope>
    <source>
        <strain evidence="1 2">DSM 22802</strain>
    </source>
</reference>
<dbReference type="STRING" id="319970.RV00_GL002207"/>
<organism evidence="1 2">
    <name type="scientific">Enterococcus devriesei</name>
    <dbReference type="NCBI Taxonomy" id="319970"/>
    <lineage>
        <taxon>Bacteria</taxon>
        <taxon>Bacillati</taxon>
        <taxon>Bacillota</taxon>
        <taxon>Bacilli</taxon>
        <taxon>Lactobacillales</taxon>
        <taxon>Enterococcaceae</taxon>
        <taxon>Enterococcus</taxon>
    </lineage>
</organism>
<name>A0A1L8SVR8_9ENTE</name>
<evidence type="ECO:0000313" key="1">
    <source>
        <dbReference type="EMBL" id="OJG36063.1"/>
    </source>
</evidence>